<accession>A0ABN7XAT0</accession>
<keyword evidence="3" id="KW-1185">Reference proteome</keyword>
<name>A0ABN7XAT0_GIGMA</name>
<organism evidence="2 3">
    <name type="scientific">Gigaspora margarita</name>
    <dbReference type="NCBI Taxonomy" id="4874"/>
    <lineage>
        <taxon>Eukaryota</taxon>
        <taxon>Fungi</taxon>
        <taxon>Fungi incertae sedis</taxon>
        <taxon>Mucoromycota</taxon>
        <taxon>Glomeromycotina</taxon>
        <taxon>Glomeromycetes</taxon>
        <taxon>Diversisporales</taxon>
        <taxon>Gigasporaceae</taxon>
        <taxon>Gigaspora</taxon>
    </lineage>
</organism>
<gene>
    <name evidence="2" type="ORF">GMARGA_LOCUS41169</name>
</gene>
<reference evidence="2 3" key="1">
    <citation type="submission" date="2021-06" db="EMBL/GenBank/DDBJ databases">
        <authorList>
            <person name="Kallberg Y."/>
            <person name="Tangrot J."/>
            <person name="Rosling A."/>
        </authorList>
    </citation>
    <scope>NUCLEOTIDE SEQUENCE [LARGE SCALE GENOMIC DNA]</scope>
    <source>
        <strain evidence="2 3">120-4 pot B 10/14</strain>
    </source>
</reference>
<protein>
    <submittedName>
        <fullName evidence="2">6593_t:CDS:1</fullName>
    </submittedName>
</protein>
<feature type="region of interest" description="Disordered" evidence="1">
    <location>
        <begin position="24"/>
        <end position="55"/>
    </location>
</feature>
<feature type="non-terminal residue" evidence="2">
    <location>
        <position position="55"/>
    </location>
</feature>
<sequence length="55" mass="6855">QYKQKNKMEIEEQAVQLRRLTQKENFIEKDKNTRDFSQYNHYKRAQKPKEDKVQP</sequence>
<dbReference type="Proteomes" id="UP000789901">
    <property type="component" value="Unassembled WGS sequence"/>
</dbReference>
<comment type="caution">
    <text evidence="2">The sequence shown here is derived from an EMBL/GenBank/DDBJ whole genome shotgun (WGS) entry which is preliminary data.</text>
</comment>
<evidence type="ECO:0000313" key="2">
    <source>
        <dbReference type="EMBL" id="CAG8852329.1"/>
    </source>
</evidence>
<evidence type="ECO:0000256" key="1">
    <source>
        <dbReference type="SAM" id="MobiDB-lite"/>
    </source>
</evidence>
<dbReference type="EMBL" id="CAJVQB010111001">
    <property type="protein sequence ID" value="CAG8852329.1"/>
    <property type="molecule type" value="Genomic_DNA"/>
</dbReference>
<feature type="compositionally biased region" description="Basic and acidic residues" evidence="1">
    <location>
        <begin position="24"/>
        <end position="34"/>
    </location>
</feature>
<evidence type="ECO:0000313" key="3">
    <source>
        <dbReference type="Proteomes" id="UP000789901"/>
    </source>
</evidence>
<feature type="non-terminal residue" evidence="2">
    <location>
        <position position="1"/>
    </location>
</feature>
<proteinExistence type="predicted"/>